<evidence type="ECO:0000313" key="2">
    <source>
        <dbReference type="Proteomes" id="UP000003082"/>
    </source>
</evidence>
<dbReference type="AlphaFoldDB" id="B9D5H9"/>
<protein>
    <submittedName>
        <fullName evidence="1">Uncharacterized protein</fullName>
    </submittedName>
</protein>
<name>B9D5H9_CAMRE</name>
<accession>B9D5H9</accession>
<dbReference type="EMBL" id="ACFU01000040">
    <property type="protein sequence ID" value="EEF12737.1"/>
    <property type="molecule type" value="Genomic_DNA"/>
</dbReference>
<reference evidence="1 2" key="1">
    <citation type="submission" date="2008-08" db="EMBL/GenBank/DDBJ databases">
        <authorList>
            <person name="Madupu R."/>
            <person name="Durkin A.S."/>
            <person name="Torralba M."/>
            <person name="Methe B."/>
            <person name="Sutton G.G."/>
            <person name="Strausberg R.L."/>
            <person name="Nelson K.E."/>
        </authorList>
    </citation>
    <scope>NUCLEOTIDE SEQUENCE [LARGE SCALE GENOMIC DNA]</scope>
    <source>
        <strain evidence="1 2">RM3267</strain>
    </source>
</reference>
<dbReference type="Proteomes" id="UP000003082">
    <property type="component" value="Unassembled WGS sequence"/>
</dbReference>
<keyword evidence="2" id="KW-1185">Reference proteome</keyword>
<evidence type="ECO:0000313" key="1">
    <source>
        <dbReference type="EMBL" id="EEF12737.1"/>
    </source>
</evidence>
<gene>
    <name evidence="1" type="ORF">CAMRE0001_1090</name>
</gene>
<organism evidence="1 2">
    <name type="scientific">Campylobacter rectus RM3267</name>
    <dbReference type="NCBI Taxonomy" id="553218"/>
    <lineage>
        <taxon>Bacteria</taxon>
        <taxon>Pseudomonadati</taxon>
        <taxon>Campylobacterota</taxon>
        <taxon>Epsilonproteobacteria</taxon>
        <taxon>Campylobacterales</taxon>
        <taxon>Campylobacteraceae</taxon>
        <taxon>Campylobacter</taxon>
    </lineage>
</organism>
<comment type="caution">
    <text evidence="1">The sequence shown here is derived from an EMBL/GenBank/DDBJ whole genome shotgun (WGS) entry which is preliminary data.</text>
</comment>
<sequence length="49" mass="5895">MRFVNLQIFLQKIKAMNRETNLSVARKFLRQSWARSLPQTANFKPRKKC</sequence>
<dbReference type="STRING" id="553218.CAMRE0001_1090"/>
<proteinExistence type="predicted"/>